<proteinExistence type="predicted"/>
<comment type="caution">
    <text evidence="1">The sequence shown here is derived from an EMBL/GenBank/DDBJ whole genome shotgun (WGS) entry which is preliminary data.</text>
</comment>
<evidence type="ECO:0000313" key="1">
    <source>
        <dbReference type="EMBL" id="KKN58072.1"/>
    </source>
</evidence>
<protein>
    <recommendedName>
        <fullName evidence="2">LamG-like jellyroll fold domain-containing protein</fullName>
    </recommendedName>
</protein>
<dbReference type="EMBL" id="LAZR01000778">
    <property type="protein sequence ID" value="KKN58072.1"/>
    <property type="molecule type" value="Genomic_DNA"/>
</dbReference>
<reference evidence="1" key="1">
    <citation type="journal article" date="2015" name="Nature">
        <title>Complex archaea that bridge the gap between prokaryotes and eukaryotes.</title>
        <authorList>
            <person name="Spang A."/>
            <person name="Saw J.H."/>
            <person name="Jorgensen S.L."/>
            <person name="Zaremba-Niedzwiedzka K."/>
            <person name="Martijn J."/>
            <person name="Lind A.E."/>
            <person name="van Eijk R."/>
            <person name="Schleper C."/>
            <person name="Guy L."/>
            <person name="Ettema T.J."/>
        </authorList>
    </citation>
    <scope>NUCLEOTIDE SEQUENCE</scope>
</reference>
<dbReference type="AlphaFoldDB" id="A0A0F9S703"/>
<accession>A0A0F9S703</accession>
<dbReference type="Pfam" id="PF13385">
    <property type="entry name" value="Laminin_G_3"/>
    <property type="match status" value="1"/>
</dbReference>
<gene>
    <name evidence="1" type="ORF">LCGC14_0555880</name>
</gene>
<evidence type="ECO:0008006" key="2">
    <source>
        <dbReference type="Google" id="ProtNLM"/>
    </source>
</evidence>
<dbReference type="InterPro" id="IPR013320">
    <property type="entry name" value="ConA-like_dom_sf"/>
</dbReference>
<sequence length="698" mass="80015">MSQDLSKDIQNGLLVYWNFDKIIDKNYVLDSVSNKKDQIIGYVDLLDGIKGNALRLDGYTTHLAIPNNRLPKSLKEFTISAWIANGAYTWNEGPIIENYNEKHGFFLGVTANGRIRFKVIINGEAFKVESEEKTPLFKWMNVTSVFDSVNGIFLYINGELKSSMDIKEDIGKVSLPNDSINIGRAAMDAKPTNGVNNGGHFACSIYVDGVIDELKFFNKALSIDQIKEIFNSIKGIGEPPLEKRGLPSLPNGPNRFGAYYTTLKYYKEWDRLWRVRDHADVVVLFDDKPIKYVFWRGLNYISAWVTGNGIWYTNEFNETWADNFDPDINGCAEPMSDKQCKTSQVRIIESNDARVIVHWRYALIDTRYRQARVDPLSQWGDWSDEYYVIYPDGVGIRDITLHSSQPMEPHEFQESIVIIGEGMCPEDVYDLEAVTFFNMKGESYTYSWEIASPKFFLGPKNKNIEIINIKSETVPFFIVQDGPCIVASKEFNGKKRRNPHFMPYAYFVKSGSHFPWWNSWPVANIPTDGRFTSVSDRPAHTNVSSGAEWADYEVGPELRRRIMLHGVWDKNNKEKLVILAKSWLRAPEIELKTDAYEGGKYVPHERAYYFTCKNPELKSPLEFVVNASKENPIMNLALVIRNLDGDFLLKINGEEVPHDKDFRYGIEHGFDENKLVVWIKLKTDTLTQILISSKGENQ</sequence>
<dbReference type="SUPFAM" id="SSF49899">
    <property type="entry name" value="Concanavalin A-like lectins/glucanases"/>
    <property type="match status" value="1"/>
</dbReference>
<name>A0A0F9S703_9ZZZZ</name>
<organism evidence="1">
    <name type="scientific">marine sediment metagenome</name>
    <dbReference type="NCBI Taxonomy" id="412755"/>
    <lineage>
        <taxon>unclassified sequences</taxon>
        <taxon>metagenomes</taxon>
        <taxon>ecological metagenomes</taxon>
    </lineage>
</organism>
<dbReference type="Gene3D" id="2.60.120.200">
    <property type="match status" value="1"/>
</dbReference>